<evidence type="ECO:0000313" key="1">
    <source>
        <dbReference type="EMBL" id="MBE1493135.1"/>
    </source>
</evidence>
<protein>
    <recommendedName>
        <fullName evidence="3">VWA domain-containing protein</fullName>
    </recommendedName>
</protein>
<reference evidence="1 2" key="1">
    <citation type="submission" date="2020-10" db="EMBL/GenBank/DDBJ databases">
        <title>Sequencing the genomes of 1000 actinobacteria strains.</title>
        <authorList>
            <person name="Klenk H.-P."/>
        </authorList>
    </citation>
    <scope>NUCLEOTIDE SEQUENCE [LARGE SCALE GENOMIC DNA]</scope>
    <source>
        <strain evidence="1 2">DSM 44653</strain>
    </source>
</reference>
<accession>A0ABR9HQC1</accession>
<comment type="caution">
    <text evidence="1">The sequence shown here is derived from an EMBL/GenBank/DDBJ whole genome shotgun (WGS) entry which is preliminary data.</text>
</comment>
<dbReference type="EMBL" id="JADBEG010000001">
    <property type="protein sequence ID" value="MBE1493135.1"/>
    <property type="molecule type" value="Genomic_DNA"/>
</dbReference>
<dbReference type="CDD" id="cd00198">
    <property type="entry name" value="vWFA"/>
    <property type="match status" value="1"/>
</dbReference>
<keyword evidence="2" id="KW-1185">Reference proteome</keyword>
<evidence type="ECO:0000313" key="2">
    <source>
        <dbReference type="Proteomes" id="UP000631670"/>
    </source>
</evidence>
<dbReference type="RefSeq" id="WP_086860604.1">
    <property type="nucleotide sequence ID" value="NZ_JADBEG010000001.1"/>
</dbReference>
<organism evidence="1 2">
    <name type="scientific">Amycolatopsis lexingtonensis</name>
    <dbReference type="NCBI Taxonomy" id="218822"/>
    <lineage>
        <taxon>Bacteria</taxon>
        <taxon>Bacillati</taxon>
        <taxon>Actinomycetota</taxon>
        <taxon>Actinomycetes</taxon>
        <taxon>Pseudonocardiales</taxon>
        <taxon>Pseudonocardiaceae</taxon>
        <taxon>Amycolatopsis</taxon>
    </lineage>
</organism>
<dbReference type="Gene3D" id="3.40.50.410">
    <property type="entry name" value="von Willebrand factor, type A domain"/>
    <property type="match status" value="1"/>
</dbReference>
<dbReference type="SUPFAM" id="SSF53300">
    <property type="entry name" value="vWA-like"/>
    <property type="match status" value="1"/>
</dbReference>
<gene>
    <name evidence="1" type="ORF">H4696_000235</name>
</gene>
<dbReference type="InterPro" id="IPR036465">
    <property type="entry name" value="vWFA_dom_sf"/>
</dbReference>
<name>A0ABR9HQC1_9PSEU</name>
<dbReference type="Proteomes" id="UP000631670">
    <property type="component" value="Unassembled WGS sequence"/>
</dbReference>
<sequence length="771" mass="85333">MSDEQIREELAILVVEALELGTGKNERDVIDDLFSAFGMTFAALDRRVPRQTPNRAAFLRKAAAEQLADAAPTAGALLNEVMRCGGRFVAMIDEIYRYLTRYSATTSGTNETFRLQRADVDEQQLVISPEFIERIRKLEQRLTTFEIGRIDHDALRSFTVVDNGAFYGSWPISSSSGIRLLDGLLALAWIRPEVASRMAGDDAHLEPALAPAGWESAADALAAATAAGERLVSVARWVVRIHLAHIDLLPTDTPNLTNELFLTDRPDDVARRVELEVERYRTSRVITTEAEPASVTDVESRLDLGLDYDLQPVALEATNRHGTAVGALAGFVAQWHRGRSRPRSRQQLEPEFADPAALTAWLATLADAAREAADWLASEVFRPTGTADVTEFLESFEEFLNLPLWRQRDLLYEVWVLCTTIDVCEQGGWVPHLVGAPGPDGVWVLSQGAADEPACRLKHRREPRLTLDVWHEPRCRTADGELTPDVTVSTPRPHRRELVVVEAKDRIKMPHGSHPGETRSSTALGVADRYATGLRPEVTWVVNHCDYRQESDPDSEYGNAWARVRLAEQFRPGNVPEAFSNTIREVITPPGRTMHAPPPGLVLVVDRTKSMAGRLLRAQESLLDGVLDAAYDEFRVIAYADHAGNEPFLLCSLGPFPALADALNAAEDLPLGNGWDIEEALEDAMRRCRELVTDIGPQSVLVLTDAPAHAARDCPYRIDAQQETQALLDLGCRVLVADDWLTRTDPGWARVPEFALLPLASIVAQTRPRPT</sequence>
<evidence type="ECO:0008006" key="3">
    <source>
        <dbReference type="Google" id="ProtNLM"/>
    </source>
</evidence>
<proteinExistence type="predicted"/>